<dbReference type="KEGG" id="cace:CACET_c11330"/>
<evidence type="ECO:0000256" key="8">
    <source>
        <dbReference type="SAM" id="Phobius"/>
    </source>
</evidence>
<keyword evidence="3" id="KW-0813">Transport</keyword>
<feature type="transmembrane region" description="Helical" evidence="8">
    <location>
        <begin position="34"/>
        <end position="53"/>
    </location>
</feature>
<feature type="transmembrane region" description="Helical" evidence="8">
    <location>
        <begin position="354"/>
        <end position="374"/>
    </location>
</feature>
<evidence type="ECO:0000256" key="1">
    <source>
        <dbReference type="ARBA" id="ARBA00004651"/>
    </source>
</evidence>
<evidence type="ECO:0000313" key="9">
    <source>
        <dbReference type="EMBL" id="AKL94598.1"/>
    </source>
</evidence>
<dbReference type="InterPro" id="IPR006042">
    <property type="entry name" value="Xan_ur_permease"/>
</dbReference>
<keyword evidence="10" id="KW-1185">Reference proteome</keyword>
<feature type="transmembrane region" description="Helical" evidence="8">
    <location>
        <begin position="111"/>
        <end position="132"/>
    </location>
</feature>
<feature type="transmembrane region" description="Helical" evidence="8">
    <location>
        <begin position="175"/>
        <end position="195"/>
    </location>
</feature>
<keyword evidence="4" id="KW-1003">Cell membrane</keyword>
<comment type="similarity">
    <text evidence="2">Belongs to the nucleobase:cation symporter-2 (NCS2) (TC 2.A.40) family.</text>
</comment>
<proteinExistence type="inferred from homology"/>
<dbReference type="PANTHER" id="PTHR42810:SF2">
    <property type="entry name" value="PURINE PERMEASE C1399.01C-RELATED"/>
    <property type="match status" value="1"/>
</dbReference>
<evidence type="ECO:0000256" key="7">
    <source>
        <dbReference type="ARBA" id="ARBA00023136"/>
    </source>
</evidence>
<keyword evidence="5 8" id="KW-0812">Transmembrane</keyword>
<dbReference type="GO" id="GO:0005886">
    <property type="term" value="C:plasma membrane"/>
    <property type="evidence" value="ECO:0007669"/>
    <property type="project" value="UniProtKB-SubCell"/>
</dbReference>
<protein>
    <submittedName>
        <fullName evidence="9">Xanthine permease</fullName>
    </submittedName>
</protein>
<dbReference type="AlphaFoldDB" id="A0A0G3W8D0"/>
<evidence type="ECO:0000313" key="10">
    <source>
        <dbReference type="Proteomes" id="UP000035704"/>
    </source>
</evidence>
<accession>A0A0G3W8D0</accession>
<feature type="transmembrane region" description="Helical" evidence="8">
    <location>
        <begin position="238"/>
        <end position="258"/>
    </location>
</feature>
<feature type="transmembrane region" description="Helical" evidence="8">
    <location>
        <begin position="59"/>
        <end position="76"/>
    </location>
</feature>
<evidence type="ECO:0000256" key="5">
    <source>
        <dbReference type="ARBA" id="ARBA00022692"/>
    </source>
</evidence>
<feature type="transmembrane region" description="Helical" evidence="8">
    <location>
        <begin position="202"/>
        <end position="226"/>
    </location>
</feature>
<dbReference type="EMBL" id="CP009687">
    <property type="protein sequence ID" value="AKL94598.1"/>
    <property type="molecule type" value="Genomic_DNA"/>
</dbReference>
<reference evidence="9 10" key="1">
    <citation type="submission" date="2014-10" db="EMBL/GenBank/DDBJ databases">
        <title>Genome sequence of Clostridium aceticum DSM 1496.</title>
        <authorList>
            <person name="Poehlein A."/>
            <person name="Schiel-Bengelsdorf B."/>
            <person name="Gottschalk G."/>
            <person name="Duerre P."/>
            <person name="Daniel R."/>
        </authorList>
    </citation>
    <scope>NUCLEOTIDE SEQUENCE [LARGE SCALE GENOMIC DNA]</scope>
    <source>
        <strain evidence="9 10">DSM 1496</strain>
    </source>
</reference>
<dbReference type="OrthoDB" id="9805749at2"/>
<name>A0A0G3W8D0_9CLOT</name>
<feature type="transmembrane region" description="Helical" evidence="8">
    <location>
        <begin position="139"/>
        <end position="163"/>
    </location>
</feature>
<gene>
    <name evidence="9" type="ORF">CACET_c11330</name>
</gene>
<dbReference type="RefSeq" id="WP_044825453.1">
    <property type="nucleotide sequence ID" value="NZ_CP009687.1"/>
</dbReference>
<feature type="transmembrane region" description="Helical" evidence="8">
    <location>
        <begin position="413"/>
        <end position="434"/>
    </location>
</feature>
<evidence type="ECO:0000256" key="6">
    <source>
        <dbReference type="ARBA" id="ARBA00022989"/>
    </source>
</evidence>
<sequence>MSNITENNRNLDPKYDLDGKPPLKEAIPLGLQHVLAMFAGNVTVPLIIAGALGLTVGEVTFLIQCAMLVAGVTTLIQANRIGPVGANLPIVMGTSFGFVPTSIAIGSQFGLSGILGASFVGGLFQAVLGSFLKPLRKYFPPVVTGTVLLTIGLSLLPTGIRYFAGGAGAADFGSLQNLALGSLVLVTVVFFNQYFKGILRMAAILIGLVVGYVAAIFMGIIDFTSVAEAAWFSIPRPMAYGMTFHGSAIIAMLILYVVTTVETVGDISGITVGGAGREATDEELSGGIIADGLASSFAALFNAFPNTSFSQNVGIVSLTGIMSRYVVSVGAVFLILAGLVPKLGAVLAVMPQSVLGGAAVVMFAMIATSGIVLVSKDELNQRNLLIIAVSLGLGLGLGSVPEALQHLPQSVNLIFSGSGMVVSCIIALVLNIILPEEKKTIIQKSAVKNSKAMTKSEVTSV</sequence>
<feature type="transmembrane region" description="Helical" evidence="8">
    <location>
        <begin position="383"/>
        <end position="401"/>
    </location>
</feature>
<dbReference type="GO" id="GO:0042907">
    <property type="term" value="F:xanthine transmembrane transporter activity"/>
    <property type="evidence" value="ECO:0007669"/>
    <property type="project" value="TreeGrafter"/>
</dbReference>
<dbReference type="NCBIfam" id="TIGR03173">
    <property type="entry name" value="pbuX"/>
    <property type="match status" value="1"/>
</dbReference>
<comment type="subcellular location">
    <subcellularLocation>
        <location evidence="1">Cell membrane</location>
        <topology evidence="1">Multi-pass membrane protein</topology>
    </subcellularLocation>
</comment>
<evidence type="ECO:0000256" key="2">
    <source>
        <dbReference type="ARBA" id="ARBA00008821"/>
    </source>
</evidence>
<dbReference type="NCBIfam" id="NF037981">
    <property type="entry name" value="NCS2_1"/>
    <property type="match status" value="1"/>
</dbReference>
<feature type="transmembrane region" description="Helical" evidence="8">
    <location>
        <begin position="88"/>
        <end position="105"/>
    </location>
</feature>
<keyword evidence="6 8" id="KW-1133">Transmembrane helix</keyword>
<dbReference type="PATRIC" id="fig|84022.6.peg.1114"/>
<dbReference type="InterPro" id="IPR006043">
    <property type="entry name" value="NCS2"/>
</dbReference>
<dbReference type="NCBIfam" id="TIGR00801">
    <property type="entry name" value="ncs2"/>
    <property type="match status" value="1"/>
</dbReference>
<feature type="transmembrane region" description="Helical" evidence="8">
    <location>
        <begin position="325"/>
        <end position="348"/>
    </location>
</feature>
<dbReference type="Pfam" id="PF00860">
    <property type="entry name" value="Xan_ur_permease"/>
    <property type="match status" value="1"/>
</dbReference>
<dbReference type="InterPro" id="IPR017588">
    <property type="entry name" value="UacT-like"/>
</dbReference>
<dbReference type="PANTHER" id="PTHR42810">
    <property type="entry name" value="PURINE PERMEASE C1399.01C-RELATED"/>
    <property type="match status" value="1"/>
</dbReference>
<keyword evidence="7 8" id="KW-0472">Membrane</keyword>
<evidence type="ECO:0000256" key="4">
    <source>
        <dbReference type="ARBA" id="ARBA00022475"/>
    </source>
</evidence>
<dbReference type="Proteomes" id="UP000035704">
    <property type="component" value="Chromosome"/>
</dbReference>
<evidence type="ECO:0000256" key="3">
    <source>
        <dbReference type="ARBA" id="ARBA00022448"/>
    </source>
</evidence>
<dbReference type="STRING" id="84022.CACET_c11330"/>
<dbReference type="PROSITE" id="PS01116">
    <property type="entry name" value="XANTH_URACIL_PERMASE"/>
    <property type="match status" value="1"/>
</dbReference>
<organism evidence="9 10">
    <name type="scientific">Clostridium aceticum</name>
    <dbReference type="NCBI Taxonomy" id="84022"/>
    <lineage>
        <taxon>Bacteria</taxon>
        <taxon>Bacillati</taxon>
        <taxon>Bacillota</taxon>
        <taxon>Clostridia</taxon>
        <taxon>Eubacteriales</taxon>
        <taxon>Clostridiaceae</taxon>
        <taxon>Clostridium</taxon>
    </lineage>
</organism>